<feature type="region of interest" description="Disordered" evidence="1">
    <location>
        <begin position="1"/>
        <end position="56"/>
    </location>
</feature>
<accession>A0A163JD17</accession>
<gene>
    <name evidence="2" type="primary">ABSGL_04092.1 scaffold 5027</name>
</gene>
<name>A0A163JD17_ABSGL</name>
<dbReference type="InParanoid" id="A0A163JD17"/>
<feature type="region of interest" description="Disordered" evidence="1">
    <location>
        <begin position="65"/>
        <end position="84"/>
    </location>
</feature>
<organism evidence="2">
    <name type="scientific">Absidia glauca</name>
    <name type="common">Pin mould</name>
    <dbReference type="NCBI Taxonomy" id="4829"/>
    <lineage>
        <taxon>Eukaryota</taxon>
        <taxon>Fungi</taxon>
        <taxon>Fungi incertae sedis</taxon>
        <taxon>Mucoromycota</taxon>
        <taxon>Mucoromycotina</taxon>
        <taxon>Mucoromycetes</taxon>
        <taxon>Mucorales</taxon>
        <taxon>Cunninghamellaceae</taxon>
        <taxon>Absidia</taxon>
    </lineage>
</organism>
<feature type="compositionally biased region" description="Basic and acidic residues" evidence="1">
    <location>
        <begin position="67"/>
        <end position="77"/>
    </location>
</feature>
<reference evidence="2" key="1">
    <citation type="submission" date="2016-04" db="EMBL/GenBank/DDBJ databases">
        <authorList>
            <person name="Evans L.H."/>
            <person name="Alamgir A."/>
            <person name="Owens N."/>
            <person name="Weber N.D."/>
            <person name="Virtaneva K."/>
            <person name="Barbian K."/>
            <person name="Babar A."/>
            <person name="Rosenke K."/>
        </authorList>
    </citation>
    <scope>NUCLEOTIDE SEQUENCE [LARGE SCALE GENOMIC DNA]</scope>
    <source>
        <strain evidence="2">CBS 101.48</strain>
    </source>
</reference>
<dbReference type="EMBL" id="LT552199">
    <property type="protein sequence ID" value="SAL98543.1"/>
    <property type="molecule type" value="Genomic_DNA"/>
</dbReference>
<feature type="compositionally biased region" description="Basic and acidic residues" evidence="1">
    <location>
        <begin position="41"/>
        <end position="51"/>
    </location>
</feature>
<sequence>MSYWDKEGKAAGSHRPGTSGPATSFGRAKDGVNPLFRGRRHAPEIPNKKTYPDPSIAIPYLQVNKPTEAEKQSEDKQAAQQYSSSSTLLGQYWRKLLLTDERN</sequence>
<dbReference type="AlphaFoldDB" id="A0A163JD17"/>
<evidence type="ECO:0000256" key="1">
    <source>
        <dbReference type="SAM" id="MobiDB-lite"/>
    </source>
</evidence>
<evidence type="ECO:0000313" key="3">
    <source>
        <dbReference type="Proteomes" id="UP000078561"/>
    </source>
</evidence>
<protein>
    <submittedName>
        <fullName evidence="2">Uncharacterized protein</fullName>
    </submittedName>
</protein>
<evidence type="ECO:0000313" key="2">
    <source>
        <dbReference type="EMBL" id="SAL98543.1"/>
    </source>
</evidence>
<keyword evidence="3" id="KW-1185">Reference proteome</keyword>
<proteinExistence type="predicted"/>
<dbReference type="Proteomes" id="UP000078561">
    <property type="component" value="Unassembled WGS sequence"/>
</dbReference>
<dbReference type="OrthoDB" id="5844105at2759"/>